<accession>A0A2U1B2F6</accession>
<dbReference type="GO" id="GO:0022627">
    <property type="term" value="C:cytosolic small ribosomal subunit"/>
    <property type="evidence" value="ECO:0007669"/>
    <property type="project" value="TreeGrafter"/>
</dbReference>
<dbReference type="RefSeq" id="WP_116883703.1">
    <property type="nucleotide sequence ID" value="NZ_CABMMC010000015.1"/>
</dbReference>
<dbReference type="OrthoDB" id="9812008at2"/>
<keyword evidence="2 4" id="KW-0689">Ribosomal protein</keyword>
<dbReference type="Pfam" id="PF01084">
    <property type="entry name" value="Ribosomal_S18"/>
    <property type="match status" value="1"/>
</dbReference>
<keyword evidence="4" id="KW-0699">rRNA-binding</keyword>
<reference evidence="6 9" key="2">
    <citation type="submission" date="2020-04" db="EMBL/GenBank/DDBJ databases">
        <authorList>
            <person name="Hitch T.C.A."/>
            <person name="Wylensek D."/>
            <person name="Clavel T."/>
        </authorList>
    </citation>
    <scope>NUCLEOTIDE SEQUENCE [LARGE SCALE GENOMIC DNA]</scope>
    <source>
        <strain evidence="6 9">COR2-253-APC-1A</strain>
    </source>
</reference>
<dbReference type="PANTHER" id="PTHR13479:SF40">
    <property type="entry name" value="SMALL RIBOSOMAL SUBUNIT PROTEIN BS18M"/>
    <property type="match status" value="1"/>
</dbReference>
<dbReference type="Proteomes" id="UP000576225">
    <property type="component" value="Unassembled WGS sequence"/>
</dbReference>
<dbReference type="HAMAP" id="MF_00270">
    <property type="entry name" value="Ribosomal_bS18"/>
    <property type="match status" value="1"/>
</dbReference>
<evidence type="ECO:0000256" key="5">
    <source>
        <dbReference type="RuleBase" id="RU003910"/>
    </source>
</evidence>
<protein>
    <recommendedName>
        <fullName evidence="4">Small ribosomal subunit protein bS18</fullName>
    </recommendedName>
</protein>
<comment type="similarity">
    <text evidence="1 4 5">Belongs to the bacterial ribosomal protein bS18 family.</text>
</comment>
<sequence length="77" mass="8901">MQGAKRQGRRRSPAKPKICRFCEAKVSYIDFKDAETLMKFQTEKGKIMPRRITGTCLDHQKMLATAIKRARIIALVY</sequence>
<comment type="function">
    <text evidence="4">Binds as a heterodimer with protein bS6 to the central domain of the 16S rRNA, where it helps stabilize the platform of the 30S subunit.</text>
</comment>
<dbReference type="GO" id="GO:0003735">
    <property type="term" value="F:structural constituent of ribosome"/>
    <property type="evidence" value="ECO:0007669"/>
    <property type="project" value="InterPro"/>
</dbReference>
<comment type="subunit">
    <text evidence="4">Part of the 30S ribosomal subunit. Forms a tight heterodimer with protein bS6.</text>
</comment>
<dbReference type="Gene3D" id="4.10.640.10">
    <property type="entry name" value="Ribosomal protein S18"/>
    <property type="match status" value="1"/>
</dbReference>
<dbReference type="SUPFAM" id="SSF46911">
    <property type="entry name" value="Ribosomal protein S18"/>
    <property type="match status" value="1"/>
</dbReference>
<dbReference type="EMBL" id="QEKH01000010">
    <property type="protein sequence ID" value="PVY42792.1"/>
    <property type="molecule type" value="Genomic_DNA"/>
</dbReference>
<gene>
    <name evidence="4" type="primary">rpsR</name>
    <name evidence="7" type="ORF">C8D82_110101</name>
    <name evidence="6" type="ORF">HF882_17960</name>
</gene>
<evidence type="ECO:0000313" key="8">
    <source>
        <dbReference type="Proteomes" id="UP000245959"/>
    </source>
</evidence>
<keyword evidence="3 4" id="KW-0687">Ribonucleoprotein</keyword>
<evidence type="ECO:0000256" key="1">
    <source>
        <dbReference type="ARBA" id="ARBA00005589"/>
    </source>
</evidence>
<dbReference type="PANTHER" id="PTHR13479">
    <property type="entry name" value="30S RIBOSOMAL PROTEIN S18"/>
    <property type="match status" value="1"/>
</dbReference>
<keyword evidence="8" id="KW-1185">Reference proteome</keyword>
<evidence type="ECO:0000256" key="4">
    <source>
        <dbReference type="HAMAP-Rule" id="MF_00270"/>
    </source>
</evidence>
<dbReference type="GO" id="GO:0070181">
    <property type="term" value="F:small ribosomal subunit rRNA binding"/>
    <property type="evidence" value="ECO:0007669"/>
    <property type="project" value="TreeGrafter"/>
</dbReference>
<organism evidence="7 8">
    <name type="scientific">Victivallis vadensis</name>
    <dbReference type="NCBI Taxonomy" id="172901"/>
    <lineage>
        <taxon>Bacteria</taxon>
        <taxon>Pseudomonadati</taxon>
        <taxon>Lentisphaerota</taxon>
        <taxon>Lentisphaeria</taxon>
        <taxon>Victivallales</taxon>
        <taxon>Victivallaceae</taxon>
        <taxon>Victivallis</taxon>
    </lineage>
</organism>
<comment type="caution">
    <text evidence="7">The sequence shown here is derived from an EMBL/GenBank/DDBJ whole genome shotgun (WGS) entry which is preliminary data.</text>
</comment>
<evidence type="ECO:0000313" key="6">
    <source>
        <dbReference type="EMBL" id="NMD88476.1"/>
    </source>
</evidence>
<dbReference type="GO" id="GO:0006412">
    <property type="term" value="P:translation"/>
    <property type="evidence" value="ECO:0007669"/>
    <property type="project" value="UniProtKB-UniRule"/>
</dbReference>
<evidence type="ECO:0000313" key="7">
    <source>
        <dbReference type="EMBL" id="PVY42792.1"/>
    </source>
</evidence>
<evidence type="ECO:0000313" key="9">
    <source>
        <dbReference type="Proteomes" id="UP000576225"/>
    </source>
</evidence>
<name>A0A2U1B2F6_9BACT</name>
<evidence type="ECO:0000256" key="2">
    <source>
        <dbReference type="ARBA" id="ARBA00022980"/>
    </source>
</evidence>
<keyword evidence="4" id="KW-0694">RNA-binding</keyword>
<reference evidence="7 8" key="1">
    <citation type="submission" date="2018-04" db="EMBL/GenBank/DDBJ databases">
        <title>Genomic Encyclopedia of Type Strains, Phase IV (KMG-IV): sequencing the most valuable type-strain genomes for metagenomic binning, comparative biology and taxonomic classification.</title>
        <authorList>
            <person name="Goeker M."/>
        </authorList>
    </citation>
    <scope>NUCLEOTIDE SEQUENCE [LARGE SCALE GENOMIC DNA]</scope>
    <source>
        <strain evidence="7 8">DSM 14823</strain>
    </source>
</reference>
<dbReference type="EMBL" id="JABAEW010000047">
    <property type="protein sequence ID" value="NMD88476.1"/>
    <property type="molecule type" value="Genomic_DNA"/>
</dbReference>
<dbReference type="Proteomes" id="UP000245959">
    <property type="component" value="Unassembled WGS sequence"/>
</dbReference>
<dbReference type="InterPro" id="IPR001648">
    <property type="entry name" value="Ribosomal_bS18"/>
</dbReference>
<dbReference type="AlphaFoldDB" id="A0A2U1B2F6"/>
<dbReference type="InterPro" id="IPR036870">
    <property type="entry name" value="Ribosomal_bS18_sf"/>
</dbReference>
<evidence type="ECO:0000256" key="3">
    <source>
        <dbReference type="ARBA" id="ARBA00023274"/>
    </source>
</evidence>
<dbReference type="GeneID" id="78295015"/>
<proteinExistence type="inferred from homology"/>
<dbReference type="NCBIfam" id="TIGR00165">
    <property type="entry name" value="S18"/>
    <property type="match status" value="1"/>
</dbReference>
<dbReference type="PRINTS" id="PR00974">
    <property type="entry name" value="RIBOSOMALS18"/>
</dbReference>